<dbReference type="GO" id="GO:0008483">
    <property type="term" value="F:transaminase activity"/>
    <property type="evidence" value="ECO:0007669"/>
    <property type="project" value="TreeGrafter"/>
</dbReference>
<dbReference type="PRINTS" id="PR00753">
    <property type="entry name" value="ACCSYNTHASE"/>
</dbReference>
<dbReference type="PANTHER" id="PTHR43795:SF39">
    <property type="entry name" value="AMINOTRANSFERASE CLASS I_CLASSII DOMAIN-CONTAINING PROTEIN"/>
    <property type="match status" value="1"/>
</dbReference>
<sequence length="506" mass="57630">MSSISNRAKSMWQYFNHEAKYLGKQKANPFHKTKNPQGIINMGTSENTMTYDLLKAKFDEKESRTLLPEHTQYICGEGLESFREAIADFLNDHMKPVEPILPENLIVSNGCTPLVDTLAFSLADEGEGLLIPSPFYGSFLLDLQSRSRVIPFPVELSSKIGPGETHPFELTVARLESALKKASEQGVKIRGLLLCNPNNPLGNIYSKELLQECLNFASRHSLHVIVDEIYMMCGYREGCSVTNVMSLKNIPDKEMVHVLWGFSKDFGISGFRCGVLHTLNKELFRLISSGYQIFHDIPAQTQASYGDNLLVLLTNLIKDKEWLDKTFFPTNRQRLRNAYKMACDALEEVGIPFLPGECGLFIWVDFRELLLTSSFEDEMHLLDCMITHGVFIFPGSYFRCPELGWFRIIFAMETDILQLGLSRIQQTVREVRAGLASKQDERAALAQREESNSFVESENGESLEDLLRTLHQQIQNSDWLKENTAEKWMEENPELAKAFLKQNDEK</sequence>
<dbReference type="STRING" id="46731.A0A3M6V6I2"/>
<dbReference type="Pfam" id="PF00155">
    <property type="entry name" value="Aminotran_1_2"/>
    <property type="match status" value="1"/>
</dbReference>
<dbReference type="SUPFAM" id="SSF53383">
    <property type="entry name" value="PLP-dependent transferases"/>
    <property type="match status" value="1"/>
</dbReference>
<dbReference type="InterPro" id="IPR015421">
    <property type="entry name" value="PyrdxlP-dep_Trfase_major"/>
</dbReference>
<proteinExistence type="predicted"/>
<protein>
    <recommendedName>
        <fullName evidence="2">Aminotransferase class I/classII large domain-containing protein</fullName>
    </recommendedName>
</protein>
<dbReference type="OrthoDB" id="7042322at2759"/>
<evidence type="ECO:0000313" key="4">
    <source>
        <dbReference type="Proteomes" id="UP000275408"/>
    </source>
</evidence>
<dbReference type="Gene3D" id="3.90.1150.10">
    <property type="entry name" value="Aspartate Aminotransferase, domain 1"/>
    <property type="match status" value="1"/>
</dbReference>
<dbReference type="AlphaFoldDB" id="A0A3M6V6I2"/>
<dbReference type="GO" id="GO:0030170">
    <property type="term" value="F:pyridoxal phosphate binding"/>
    <property type="evidence" value="ECO:0007669"/>
    <property type="project" value="InterPro"/>
</dbReference>
<organism evidence="3 4">
    <name type="scientific">Pocillopora damicornis</name>
    <name type="common">Cauliflower coral</name>
    <name type="synonym">Millepora damicornis</name>
    <dbReference type="NCBI Taxonomy" id="46731"/>
    <lineage>
        <taxon>Eukaryota</taxon>
        <taxon>Metazoa</taxon>
        <taxon>Cnidaria</taxon>
        <taxon>Anthozoa</taxon>
        <taxon>Hexacorallia</taxon>
        <taxon>Scleractinia</taxon>
        <taxon>Astrocoeniina</taxon>
        <taxon>Pocilloporidae</taxon>
        <taxon>Pocillopora</taxon>
    </lineage>
</organism>
<gene>
    <name evidence="3" type="ORF">pdam_00005640</name>
</gene>
<dbReference type="InterPro" id="IPR050478">
    <property type="entry name" value="Ethylene_sulfur-biosynth"/>
</dbReference>
<reference evidence="3 4" key="1">
    <citation type="journal article" date="2018" name="Sci. Rep.">
        <title>Comparative analysis of the Pocillopora damicornis genome highlights role of immune system in coral evolution.</title>
        <authorList>
            <person name="Cunning R."/>
            <person name="Bay R.A."/>
            <person name="Gillette P."/>
            <person name="Baker A.C."/>
            <person name="Traylor-Knowles N."/>
        </authorList>
    </citation>
    <scope>NUCLEOTIDE SEQUENCE [LARGE SCALE GENOMIC DNA]</scope>
    <source>
        <strain evidence="3">RSMAS</strain>
        <tissue evidence="3">Whole animal</tissue>
    </source>
</reference>
<keyword evidence="4" id="KW-1185">Reference proteome</keyword>
<accession>A0A3M6V6I2</accession>
<dbReference type="Proteomes" id="UP000275408">
    <property type="component" value="Unassembled WGS sequence"/>
</dbReference>
<dbReference type="InterPro" id="IPR015422">
    <property type="entry name" value="PyrdxlP-dep_Trfase_small"/>
</dbReference>
<dbReference type="GO" id="GO:0006520">
    <property type="term" value="P:amino acid metabolic process"/>
    <property type="evidence" value="ECO:0007669"/>
    <property type="project" value="TreeGrafter"/>
</dbReference>
<comment type="caution">
    <text evidence="3">The sequence shown here is derived from an EMBL/GenBank/DDBJ whole genome shotgun (WGS) entry which is preliminary data.</text>
</comment>
<keyword evidence="1" id="KW-0663">Pyridoxal phosphate</keyword>
<dbReference type="InterPro" id="IPR015424">
    <property type="entry name" value="PyrdxlP-dep_Trfase"/>
</dbReference>
<feature type="domain" description="Aminotransferase class I/classII large" evidence="2">
    <location>
        <begin position="45"/>
        <end position="419"/>
    </location>
</feature>
<evidence type="ECO:0000313" key="3">
    <source>
        <dbReference type="EMBL" id="RMX61198.1"/>
    </source>
</evidence>
<dbReference type="InterPro" id="IPR004839">
    <property type="entry name" value="Aminotransferase_I/II_large"/>
</dbReference>
<dbReference type="CDD" id="cd00609">
    <property type="entry name" value="AAT_like"/>
    <property type="match status" value="1"/>
</dbReference>
<dbReference type="PANTHER" id="PTHR43795">
    <property type="entry name" value="BIFUNCTIONAL ASPARTATE AMINOTRANSFERASE AND GLUTAMATE/ASPARTATE-PREPHENATE AMINOTRANSFERASE-RELATED"/>
    <property type="match status" value="1"/>
</dbReference>
<evidence type="ECO:0000256" key="1">
    <source>
        <dbReference type="ARBA" id="ARBA00022898"/>
    </source>
</evidence>
<name>A0A3M6V6I2_POCDA</name>
<dbReference type="EMBL" id="RCHS01000074">
    <property type="protein sequence ID" value="RMX61198.1"/>
    <property type="molecule type" value="Genomic_DNA"/>
</dbReference>
<evidence type="ECO:0000259" key="2">
    <source>
        <dbReference type="Pfam" id="PF00155"/>
    </source>
</evidence>
<dbReference type="Gene3D" id="3.40.640.10">
    <property type="entry name" value="Type I PLP-dependent aspartate aminotransferase-like (Major domain)"/>
    <property type="match status" value="1"/>
</dbReference>